<keyword evidence="5" id="KW-0472">Membrane</keyword>
<evidence type="ECO:0000256" key="3">
    <source>
        <dbReference type="ARBA" id="ARBA00022729"/>
    </source>
</evidence>
<comment type="caution">
    <text evidence="7">The sequence shown here is derived from an EMBL/GenBank/DDBJ whole genome shotgun (WGS) entry which is preliminary data.</text>
</comment>
<proteinExistence type="predicted"/>
<feature type="domain" description="Malectin-like" evidence="6">
    <location>
        <begin position="19"/>
        <end position="83"/>
    </location>
</feature>
<dbReference type="AlphaFoldDB" id="A0A8T0JD98"/>
<evidence type="ECO:0000256" key="4">
    <source>
        <dbReference type="ARBA" id="ARBA00022989"/>
    </source>
</evidence>
<keyword evidence="2" id="KW-0812">Transmembrane</keyword>
<evidence type="ECO:0000256" key="2">
    <source>
        <dbReference type="ARBA" id="ARBA00022692"/>
    </source>
</evidence>
<keyword evidence="4" id="KW-1133">Transmembrane helix</keyword>
<dbReference type="Pfam" id="PF12819">
    <property type="entry name" value="Malectin_like"/>
    <property type="match status" value="1"/>
</dbReference>
<dbReference type="EMBL" id="JABFOF010000011">
    <property type="protein sequence ID" value="KAG2371139.1"/>
    <property type="molecule type" value="Genomic_DNA"/>
</dbReference>
<gene>
    <name evidence="7" type="ORF">HKW66_Vig0213130</name>
</gene>
<organism evidence="7 8">
    <name type="scientific">Phaseolus angularis</name>
    <name type="common">Azuki bean</name>
    <name type="synonym">Vigna angularis</name>
    <dbReference type="NCBI Taxonomy" id="3914"/>
    <lineage>
        <taxon>Eukaryota</taxon>
        <taxon>Viridiplantae</taxon>
        <taxon>Streptophyta</taxon>
        <taxon>Embryophyta</taxon>
        <taxon>Tracheophyta</taxon>
        <taxon>Spermatophyta</taxon>
        <taxon>Magnoliopsida</taxon>
        <taxon>eudicotyledons</taxon>
        <taxon>Gunneridae</taxon>
        <taxon>Pentapetalae</taxon>
        <taxon>rosids</taxon>
        <taxon>fabids</taxon>
        <taxon>Fabales</taxon>
        <taxon>Fabaceae</taxon>
        <taxon>Papilionoideae</taxon>
        <taxon>50 kb inversion clade</taxon>
        <taxon>NPAAA clade</taxon>
        <taxon>indigoferoid/millettioid clade</taxon>
        <taxon>Phaseoleae</taxon>
        <taxon>Vigna</taxon>
    </lineage>
</organism>
<dbReference type="GO" id="GO:0016020">
    <property type="term" value="C:membrane"/>
    <property type="evidence" value="ECO:0007669"/>
    <property type="project" value="UniProtKB-SubCell"/>
</dbReference>
<sequence length="103" mass="11350">MHHKQGRRKLDDVSGSISIDCGIAEEVAYTDEKTQIHYTSDAQFIGTGTRKNISLKLTSEIPQGVFTTVRIFPEDKRNCVETVVSSSSLSSWSNAGHSSSFLQ</sequence>
<accession>A0A8T0JD98</accession>
<evidence type="ECO:0000313" key="7">
    <source>
        <dbReference type="EMBL" id="KAG2371139.1"/>
    </source>
</evidence>
<protein>
    <recommendedName>
        <fullName evidence="6">Malectin-like domain-containing protein</fullName>
    </recommendedName>
</protein>
<evidence type="ECO:0000256" key="5">
    <source>
        <dbReference type="ARBA" id="ARBA00023136"/>
    </source>
</evidence>
<name>A0A8T0JD98_PHAAN</name>
<evidence type="ECO:0000259" key="6">
    <source>
        <dbReference type="Pfam" id="PF12819"/>
    </source>
</evidence>
<dbReference type="InterPro" id="IPR024788">
    <property type="entry name" value="Malectin-like_Carb-bd_dom"/>
</dbReference>
<keyword evidence="3" id="KW-0732">Signal</keyword>
<dbReference type="Proteomes" id="UP000743370">
    <property type="component" value="Unassembled WGS sequence"/>
</dbReference>
<comment type="subcellular location">
    <subcellularLocation>
        <location evidence="1">Membrane</location>
        <topology evidence="1">Single-pass membrane protein</topology>
    </subcellularLocation>
</comment>
<evidence type="ECO:0000256" key="1">
    <source>
        <dbReference type="ARBA" id="ARBA00004167"/>
    </source>
</evidence>
<reference evidence="7 8" key="1">
    <citation type="submission" date="2020-05" db="EMBL/GenBank/DDBJ databases">
        <title>Vigna angularis (adzuki bean) Var. LongXiaoDou No. 4 denovo assembly.</title>
        <authorList>
            <person name="Xiang H."/>
        </authorList>
    </citation>
    <scope>NUCLEOTIDE SEQUENCE [LARGE SCALE GENOMIC DNA]</scope>
    <source>
        <tissue evidence="7">Leaf</tissue>
    </source>
</reference>
<evidence type="ECO:0000313" key="8">
    <source>
        <dbReference type="Proteomes" id="UP000743370"/>
    </source>
</evidence>